<gene>
    <name evidence="4" type="ORF">X975_20593</name>
</gene>
<feature type="compositionally biased region" description="Polar residues" evidence="3">
    <location>
        <begin position="24"/>
        <end position="35"/>
    </location>
</feature>
<dbReference type="OrthoDB" id="5597648at2759"/>
<sequence>MSDTDSDLDFESADEETEQELSEKSNVAAHSSANNDAEKNLNEQFSSNVNISVNNSDLIDKNDEVSNETSELISNENSADQQVKSSLFSELAAENTGKCVSNDPQHAKQFNEITDEKAKNSSTSTIENTAESAPNDSQPEKQRVTLRLEKKLKQKHGLPKQISSETEESSFAVTPTQSGGKPSSWGFSSWGTSLLSTAASSVTTFTSQVSQGIGTVLETVENTLGVPPPEELASAQNKPEDTNDSPSETKVSQSAESSNSEKTEENEKSESRPTLLPDVSSWTKVLENTGSKVIMGGLDTLEMIGKKTIDILTEGDPGLRKKRAAFSPNMNLSQLLREAKAAADEKDEPSSEDIDRVHYSQIFDEYQGLVHLEALEMLSRQSQAKIQRLMIKYGKNTEVKNKLEDIQTICENLPSADDLSECEKLENFELELKKYAVQLNLPLNVDNIVKVQRKIDANIKKHSNTTEISEATPEEIYRSAIHSLAEFTSKCIEAFQKVAELILVQSTLEQNLEQCATNLTGMTTVMCLEVDNLSSRYHSCLDSLQSNPENPVQFKAEDITFKVTNLYLEAGHSNKYIQDAYMLLVPVLQLSLLENLQ</sequence>
<evidence type="ECO:0000256" key="3">
    <source>
        <dbReference type="SAM" id="MobiDB-lite"/>
    </source>
</evidence>
<keyword evidence="5" id="KW-1185">Reference proteome</keyword>
<dbReference type="PANTHER" id="PTHR12842">
    <property type="entry name" value="FI01459P"/>
    <property type="match status" value="1"/>
</dbReference>
<feature type="compositionally biased region" description="Basic and acidic residues" evidence="3">
    <location>
        <begin position="138"/>
        <end position="151"/>
    </location>
</feature>
<accession>A0A087UL26</accession>
<feature type="compositionally biased region" description="Low complexity" evidence="3">
    <location>
        <begin position="46"/>
        <end position="56"/>
    </location>
</feature>
<proteinExistence type="inferred from homology"/>
<evidence type="ECO:0000256" key="2">
    <source>
        <dbReference type="ARBA" id="ARBA00022553"/>
    </source>
</evidence>
<dbReference type="OMA" id="NTFFAEM"/>
<dbReference type="Pfam" id="PF05334">
    <property type="entry name" value="DUF719"/>
    <property type="match status" value="1"/>
</dbReference>
<feature type="non-terminal residue" evidence="4">
    <location>
        <position position="597"/>
    </location>
</feature>
<feature type="compositionally biased region" description="Acidic residues" evidence="3">
    <location>
        <begin position="1"/>
        <end position="20"/>
    </location>
</feature>
<evidence type="ECO:0000256" key="1">
    <source>
        <dbReference type="ARBA" id="ARBA00006903"/>
    </source>
</evidence>
<comment type="similarity">
    <text evidence="1">Belongs to the FAM114 family.</text>
</comment>
<dbReference type="EMBL" id="KK120339">
    <property type="protein sequence ID" value="KFM78065.1"/>
    <property type="molecule type" value="Genomic_DNA"/>
</dbReference>
<feature type="region of interest" description="Disordered" evidence="3">
    <location>
        <begin position="225"/>
        <end position="276"/>
    </location>
</feature>
<evidence type="ECO:0000313" key="4">
    <source>
        <dbReference type="EMBL" id="KFM78065.1"/>
    </source>
</evidence>
<keyword evidence="2" id="KW-0597">Phosphoprotein</keyword>
<feature type="compositionally biased region" description="Polar residues" evidence="3">
    <location>
        <begin position="120"/>
        <end position="137"/>
    </location>
</feature>
<feature type="compositionally biased region" description="Polar residues" evidence="3">
    <location>
        <begin position="161"/>
        <end position="184"/>
    </location>
</feature>
<name>A0A087UL26_STEMI</name>
<feature type="region of interest" description="Disordered" evidence="3">
    <location>
        <begin position="1"/>
        <end position="184"/>
    </location>
</feature>
<feature type="compositionally biased region" description="Polar residues" evidence="3">
    <location>
        <begin position="244"/>
        <end position="253"/>
    </location>
</feature>
<feature type="compositionally biased region" description="Basic and acidic residues" evidence="3">
    <location>
        <begin position="259"/>
        <end position="271"/>
    </location>
</feature>
<evidence type="ECO:0000313" key="5">
    <source>
        <dbReference type="Proteomes" id="UP000054359"/>
    </source>
</evidence>
<dbReference type="Proteomes" id="UP000054359">
    <property type="component" value="Unassembled WGS sequence"/>
</dbReference>
<organism evidence="4 5">
    <name type="scientific">Stegodyphus mimosarum</name>
    <name type="common">African social velvet spider</name>
    <dbReference type="NCBI Taxonomy" id="407821"/>
    <lineage>
        <taxon>Eukaryota</taxon>
        <taxon>Metazoa</taxon>
        <taxon>Ecdysozoa</taxon>
        <taxon>Arthropoda</taxon>
        <taxon>Chelicerata</taxon>
        <taxon>Arachnida</taxon>
        <taxon>Araneae</taxon>
        <taxon>Araneomorphae</taxon>
        <taxon>Entelegynae</taxon>
        <taxon>Eresoidea</taxon>
        <taxon>Eresidae</taxon>
        <taxon>Stegodyphus</taxon>
    </lineage>
</organism>
<dbReference type="AlphaFoldDB" id="A0A087UL26"/>
<feature type="compositionally biased region" description="Polar residues" evidence="3">
    <location>
        <begin position="67"/>
        <end position="88"/>
    </location>
</feature>
<dbReference type="InterPro" id="IPR007998">
    <property type="entry name" value="DUF719"/>
</dbReference>
<reference evidence="4 5" key="1">
    <citation type="submission" date="2013-11" db="EMBL/GenBank/DDBJ databases">
        <title>Genome sequencing of Stegodyphus mimosarum.</title>
        <authorList>
            <person name="Bechsgaard J."/>
        </authorList>
    </citation>
    <scope>NUCLEOTIDE SEQUENCE [LARGE SCALE GENOMIC DNA]</scope>
</reference>
<dbReference type="PANTHER" id="PTHR12842:SF6">
    <property type="entry name" value="FI01459P"/>
    <property type="match status" value="1"/>
</dbReference>
<protein>
    <submittedName>
        <fullName evidence="4">Protein FAM114A2</fullName>
    </submittedName>
</protein>